<dbReference type="Proteomes" id="UP000299102">
    <property type="component" value="Unassembled WGS sequence"/>
</dbReference>
<sequence length="210" mass="23658">MKEISREGAKRASESAVLRRPKRSACDASLPLYRLYSRAALPPRQLFEWHVSMAVKGFFIVFVSRSMAVAGDVCAALLRHSNILYSSLVDTNLLDVLVKKGVFSLGDHESVTGAADDEKCKRFVDVVSKQSAVRWKELCSVLESECPKLYKELVRDRHVANEFKRGRVNLSGVFRDDRPSTTVNNENIDAAHNKIETDRHVIQAMRFGHP</sequence>
<organism evidence="1 2">
    <name type="scientific">Eumeta variegata</name>
    <name type="common">Bagworm moth</name>
    <name type="synonym">Eumeta japonica</name>
    <dbReference type="NCBI Taxonomy" id="151549"/>
    <lineage>
        <taxon>Eukaryota</taxon>
        <taxon>Metazoa</taxon>
        <taxon>Ecdysozoa</taxon>
        <taxon>Arthropoda</taxon>
        <taxon>Hexapoda</taxon>
        <taxon>Insecta</taxon>
        <taxon>Pterygota</taxon>
        <taxon>Neoptera</taxon>
        <taxon>Endopterygota</taxon>
        <taxon>Lepidoptera</taxon>
        <taxon>Glossata</taxon>
        <taxon>Ditrysia</taxon>
        <taxon>Tineoidea</taxon>
        <taxon>Psychidae</taxon>
        <taxon>Oiketicinae</taxon>
        <taxon>Eumeta</taxon>
    </lineage>
</organism>
<keyword evidence="2" id="KW-1185">Reference proteome</keyword>
<proteinExistence type="predicted"/>
<accession>A0A4C1SC34</accession>
<name>A0A4C1SC34_EUMVA</name>
<dbReference type="InterPro" id="IPR011029">
    <property type="entry name" value="DEATH-like_dom_sf"/>
</dbReference>
<dbReference type="EMBL" id="BGZK01000003">
    <property type="protein sequence ID" value="GBO99728.1"/>
    <property type="molecule type" value="Genomic_DNA"/>
</dbReference>
<dbReference type="Gene3D" id="1.10.533.10">
    <property type="entry name" value="Death Domain, Fas"/>
    <property type="match status" value="1"/>
</dbReference>
<dbReference type="OrthoDB" id="10031931at2759"/>
<comment type="caution">
    <text evidence="1">The sequence shown here is derived from an EMBL/GenBank/DDBJ whole genome shotgun (WGS) entry which is preliminary data.</text>
</comment>
<evidence type="ECO:0000313" key="2">
    <source>
        <dbReference type="Proteomes" id="UP000299102"/>
    </source>
</evidence>
<dbReference type="AlphaFoldDB" id="A0A4C1SC34"/>
<reference evidence="1 2" key="1">
    <citation type="journal article" date="2019" name="Commun. Biol.">
        <title>The bagworm genome reveals a unique fibroin gene that provides high tensile strength.</title>
        <authorList>
            <person name="Kono N."/>
            <person name="Nakamura H."/>
            <person name="Ohtoshi R."/>
            <person name="Tomita M."/>
            <person name="Numata K."/>
            <person name="Arakawa K."/>
        </authorList>
    </citation>
    <scope>NUCLEOTIDE SEQUENCE [LARGE SCALE GENOMIC DNA]</scope>
</reference>
<evidence type="ECO:0000313" key="1">
    <source>
        <dbReference type="EMBL" id="GBO99728.1"/>
    </source>
</evidence>
<protein>
    <submittedName>
        <fullName evidence="1">Uncharacterized protein</fullName>
    </submittedName>
</protein>
<dbReference type="SUPFAM" id="SSF47986">
    <property type="entry name" value="DEATH domain"/>
    <property type="match status" value="1"/>
</dbReference>
<gene>
    <name evidence="1" type="ORF">EVAR_814_1</name>
</gene>